<dbReference type="Pfam" id="PF03350">
    <property type="entry name" value="UPF0114"/>
    <property type="match status" value="1"/>
</dbReference>
<evidence type="ECO:0000256" key="1">
    <source>
        <dbReference type="SAM" id="Phobius"/>
    </source>
</evidence>
<keyword evidence="1" id="KW-0812">Transmembrane</keyword>
<accession>A0AAE2YPB8</accession>
<evidence type="ECO:0000313" key="2">
    <source>
        <dbReference type="EMBL" id="MBU2787511.1"/>
    </source>
</evidence>
<keyword evidence="3" id="KW-1185">Reference proteome</keyword>
<dbReference type="Proteomes" id="UP001197378">
    <property type="component" value="Unassembled WGS sequence"/>
</dbReference>
<comment type="caution">
    <text evidence="2">The sequence shown here is derived from an EMBL/GenBank/DDBJ whole genome shotgun (WGS) entry which is preliminary data.</text>
</comment>
<gene>
    <name evidence="2" type="ORF">HFQ13_04675</name>
</gene>
<dbReference type="PANTHER" id="PTHR31721:SF4">
    <property type="entry name" value="OS06G0710300 PROTEIN"/>
    <property type="match status" value="1"/>
</dbReference>
<name>A0AAE2YPB8_9PROT</name>
<protein>
    <submittedName>
        <fullName evidence="2">YqhA family protein</fullName>
    </submittedName>
</protein>
<reference evidence="2" key="1">
    <citation type="journal article" date="2021" name="ISME J.">
        <title>Genomic evolution of the class Acidithiobacillia: deep-branching Proteobacteria living in extreme acidic conditions.</title>
        <authorList>
            <person name="Moya-Beltran A."/>
            <person name="Beard S."/>
            <person name="Rojas-Villalobos C."/>
            <person name="Issotta F."/>
            <person name="Gallardo Y."/>
            <person name="Ulloa R."/>
            <person name="Giaveno A."/>
            <person name="Degli Esposti M."/>
            <person name="Johnson D.B."/>
            <person name="Quatrini R."/>
        </authorList>
    </citation>
    <scope>NUCLEOTIDE SEQUENCE</scope>
    <source>
        <strain evidence="2">VAN18-1</strain>
    </source>
</reference>
<keyword evidence="1" id="KW-0472">Membrane</keyword>
<dbReference type="AlphaFoldDB" id="A0AAE2YPB8"/>
<proteinExistence type="predicted"/>
<feature type="transmembrane region" description="Helical" evidence="1">
    <location>
        <begin position="20"/>
        <end position="39"/>
    </location>
</feature>
<feature type="transmembrane region" description="Helical" evidence="1">
    <location>
        <begin position="151"/>
        <end position="170"/>
    </location>
</feature>
<organism evidence="2 3">
    <name type="scientific">Igneacidithiobacillus copahuensis</name>
    <dbReference type="NCBI Taxonomy" id="2724909"/>
    <lineage>
        <taxon>Bacteria</taxon>
        <taxon>Pseudomonadati</taxon>
        <taxon>Pseudomonadota</taxon>
        <taxon>Acidithiobacillia</taxon>
        <taxon>Acidithiobacillales</taxon>
        <taxon>Acidithiobacillaceae</taxon>
        <taxon>Igneacidithiobacillus</taxon>
    </lineage>
</organism>
<feature type="transmembrane region" description="Helical" evidence="1">
    <location>
        <begin position="81"/>
        <end position="100"/>
    </location>
</feature>
<sequence>MVMGEKIEAVFEWLLWNSRFAILLAVVASLLVAFAVFFVTSVDAWHLVSHILSYANPHLSSEARETFHLQVVAHAVSIVDGYLLATILLIFSLGLYELFISKIDVAAASKGSRVLFIRSLDDLKDRLAKVILMILIVSFFERSLSMRVSNFLDLLYLALGIALVALALYLTHRGGHARAEDEPSNSEH</sequence>
<evidence type="ECO:0000313" key="3">
    <source>
        <dbReference type="Proteomes" id="UP001197378"/>
    </source>
</evidence>
<keyword evidence="1" id="KW-1133">Transmembrane helix</keyword>
<dbReference type="InterPro" id="IPR005134">
    <property type="entry name" value="UPF0114"/>
</dbReference>
<dbReference type="PIRSF" id="PIRSF026509">
    <property type="entry name" value="UCP026509"/>
    <property type="match status" value="1"/>
</dbReference>
<dbReference type="EMBL" id="JAAXYO010000044">
    <property type="protein sequence ID" value="MBU2787511.1"/>
    <property type="molecule type" value="Genomic_DNA"/>
</dbReference>
<dbReference type="PANTHER" id="PTHR31721">
    <property type="entry name" value="OS06G0710300 PROTEIN"/>
    <property type="match status" value="1"/>
</dbReference>